<keyword evidence="3" id="KW-1185">Reference proteome</keyword>
<dbReference type="PANTHER" id="PTHR37304:SF1">
    <property type="entry name" value="MEMBRANE PROTEIN"/>
    <property type="match status" value="1"/>
</dbReference>
<name>A0AAC9JQU8_9HYPH</name>
<accession>A0AAC9JQU8</accession>
<dbReference type="KEGG" id="cdq:BOQ54_07445"/>
<feature type="transmembrane region" description="Helical" evidence="1">
    <location>
        <begin position="6"/>
        <end position="27"/>
    </location>
</feature>
<evidence type="ECO:0000256" key="1">
    <source>
        <dbReference type="SAM" id="Phobius"/>
    </source>
</evidence>
<keyword evidence="1" id="KW-0472">Membrane</keyword>
<dbReference type="PANTHER" id="PTHR37304">
    <property type="entry name" value="MEMBRANE PROTEIN-RELATED"/>
    <property type="match status" value="1"/>
</dbReference>
<feature type="transmembrane region" description="Helical" evidence="1">
    <location>
        <begin position="39"/>
        <end position="57"/>
    </location>
</feature>
<dbReference type="EMBL" id="CP018095">
    <property type="protein sequence ID" value="APF37180.1"/>
    <property type="molecule type" value="Genomic_DNA"/>
</dbReference>
<dbReference type="Pfam" id="PF04070">
    <property type="entry name" value="DUF378"/>
    <property type="match status" value="1"/>
</dbReference>
<evidence type="ECO:0000313" key="3">
    <source>
        <dbReference type="Proteomes" id="UP000182703"/>
    </source>
</evidence>
<protein>
    <submittedName>
        <fullName evidence="2">DUF378 domain-containing protein</fullName>
    </submittedName>
</protein>
<dbReference type="Proteomes" id="UP000182703">
    <property type="component" value="Chromosome"/>
</dbReference>
<dbReference type="RefSeq" id="WP_055460039.1">
    <property type="nucleotide sequence ID" value="NZ_CP018095.1"/>
</dbReference>
<evidence type="ECO:0000313" key="2">
    <source>
        <dbReference type="EMBL" id="APF37180.1"/>
    </source>
</evidence>
<dbReference type="AlphaFoldDB" id="A0AAC9JQU8"/>
<reference evidence="2 3" key="1">
    <citation type="submission" date="2016-11" db="EMBL/GenBank/DDBJ databases">
        <title>Complete genome sequence of the aerobically denitrifying bacterium Chelatococcus daeguensis TAD1.</title>
        <authorList>
            <person name="Yang Y."/>
            <person name="Huang S."/>
            <person name="Lin E."/>
        </authorList>
    </citation>
    <scope>NUCLEOTIDE SEQUENCE [LARGE SCALE GENOMIC DNA]</scope>
    <source>
        <strain evidence="2 3">TAD1</strain>
    </source>
</reference>
<organism evidence="2 3">
    <name type="scientific">Chelatococcus daeguensis</name>
    <dbReference type="NCBI Taxonomy" id="444444"/>
    <lineage>
        <taxon>Bacteria</taxon>
        <taxon>Pseudomonadati</taxon>
        <taxon>Pseudomonadota</taxon>
        <taxon>Alphaproteobacteria</taxon>
        <taxon>Hyphomicrobiales</taxon>
        <taxon>Chelatococcaceae</taxon>
        <taxon>Chelatococcus</taxon>
    </lineage>
</organism>
<proteinExistence type="predicted"/>
<keyword evidence="1" id="KW-0812">Transmembrane</keyword>
<keyword evidence="1" id="KW-1133">Transmembrane helix</keyword>
<sequence>MKIINLTTLALIIVGGLNWGLIGLFGLDMVAALFGEASVLSRIVYTVVGISAAWQVMPLFSAISAGEVVAERG</sequence>
<gene>
    <name evidence="2" type="ORF">BOQ54_07445</name>
</gene>
<dbReference type="InterPro" id="IPR007211">
    <property type="entry name" value="DUF378"/>
</dbReference>